<sequence>MSRAFKPGIEKLIDQSTPTKPSGFNDPLISVCSACRAGPFSHEGFRQAISSGRYTGSSGYRYTTTWQKILQAVVNEACNWCHILRRTRAGVRADKALLISGETVEVRFQVSVKYTAQDSSHIKIYFNGLLVARYTMVLYANEGDGVTIDMSTASANLIWPWKNRDEIYYTKASECIQACSDHEYCPSYEEVYLPTRVIDCSDPAKPCLIETQGVIKGYYCTLSYVWGGDQLHKTTTSNIDTYIREGINVDLPQTIADAIVVTNKLGFQYLWVDALCIIQDSNEDKVKELESMTRIYCNAHLTISVLSAYSAYEGFLPGRRAPDVLPFYLADEASTPGWMLLKCGVQFPGRLSRQLGLSNSSMHAPLRKRSWSLQESILSPRQIIFQPPDVLYKCRSFQAVGIDEDTWSTNTRKLATDHIIFSEETHPTLNKDKFYEQWQNILEDYSKRKSTLSSDKLVAVASVAEILQSHVQDQYIAGLWRRNLLDDLLWEVIAPMGPDETHLPRPITYRAPTWSWASVDGELQARRWQYDLACASYKAEIQMCKATPKFISHPLGEITDAKLTIAAKIRPLMRDGRGCSFIEHVGTKIDTGGLKYWYWTAPAGNILETLSTKSSSDGGLKGGFVFDCLEGTEQDCQTNFYVMLLHAGKYYTHYWVDGLLLIQVDNMTDHYRRVAKFNFKHEYQWLDWLDTEPLKLVTLI</sequence>
<evidence type="ECO:0000259" key="1">
    <source>
        <dbReference type="Pfam" id="PF06985"/>
    </source>
</evidence>
<dbReference type="PANTHER" id="PTHR33112:SF16">
    <property type="entry name" value="HETEROKARYON INCOMPATIBILITY DOMAIN-CONTAINING PROTEIN"/>
    <property type="match status" value="1"/>
</dbReference>
<evidence type="ECO:0000313" key="2">
    <source>
        <dbReference type="EMBL" id="KAF9479124.1"/>
    </source>
</evidence>
<keyword evidence="3" id="KW-1185">Reference proteome</keyword>
<feature type="domain" description="Heterokaryon incompatibility" evidence="1">
    <location>
        <begin position="219"/>
        <end position="375"/>
    </location>
</feature>
<accession>A0A9P6D091</accession>
<proteinExistence type="predicted"/>
<dbReference type="Proteomes" id="UP000807469">
    <property type="component" value="Unassembled WGS sequence"/>
</dbReference>
<gene>
    <name evidence="2" type="ORF">BDN70DRAFT_709097</name>
</gene>
<organism evidence="2 3">
    <name type="scientific">Pholiota conissans</name>
    <dbReference type="NCBI Taxonomy" id="109636"/>
    <lineage>
        <taxon>Eukaryota</taxon>
        <taxon>Fungi</taxon>
        <taxon>Dikarya</taxon>
        <taxon>Basidiomycota</taxon>
        <taxon>Agaricomycotina</taxon>
        <taxon>Agaricomycetes</taxon>
        <taxon>Agaricomycetidae</taxon>
        <taxon>Agaricales</taxon>
        <taxon>Agaricineae</taxon>
        <taxon>Strophariaceae</taxon>
        <taxon>Pholiota</taxon>
    </lineage>
</organism>
<evidence type="ECO:0000313" key="3">
    <source>
        <dbReference type="Proteomes" id="UP000807469"/>
    </source>
</evidence>
<dbReference type="PANTHER" id="PTHR33112">
    <property type="entry name" value="DOMAIN PROTEIN, PUTATIVE-RELATED"/>
    <property type="match status" value="1"/>
</dbReference>
<protein>
    <submittedName>
        <fullName evidence="2">HET-domain-containing protein</fullName>
    </submittedName>
</protein>
<dbReference type="EMBL" id="MU155219">
    <property type="protein sequence ID" value="KAF9479124.1"/>
    <property type="molecule type" value="Genomic_DNA"/>
</dbReference>
<name>A0A9P6D091_9AGAR</name>
<comment type="caution">
    <text evidence="2">The sequence shown here is derived from an EMBL/GenBank/DDBJ whole genome shotgun (WGS) entry which is preliminary data.</text>
</comment>
<dbReference type="InterPro" id="IPR010730">
    <property type="entry name" value="HET"/>
</dbReference>
<reference evidence="2" key="1">
    <citation type="submission" date="2020-11" db="EMBL/GenBank/DDBJ databases">
        <authorList>
            <consortium name="DOE Joint Genome Institute"/>
            <person name="Ahrendt S."/>
            <person name="Riley R."/>
            <person name="Andreopoulos W."/>
            <person name="Labutti K."/>
            <person name="Pangilinan J."/>
            <person name="Ruiz-Duenas F.J."/>
            <person name="Barrasa J.M."/>
            <person name="Sanchez-Garcia M."/>
            <person name="Camarero S."/>
            <person name="Miyauchi S."/>
            <person name="Serrano A."/>
            <person name="Linde D."/>
            <person name="Babiker R."/>
            <person name="Drula E."/>
            <person name="Ayuso-Fernandez I."/>
            <person name="Pacheco R."/>
            <person name="Padilla G."/>
            <person name="Ferreira P."/>
            <person name="Barriuso J."/>
            <person name="Kellner H."/>
            <person name="Castanera R."/>
            <person name="Alfaro M."/>
            <person name="Ramirez L."/>
            <person name="Pisabarro A.G."/>
            <person name="Kuo A."/>
            <person name="Tritt A."/>
            <person name="Lipzen A."/>
            <person name="He G."/>
            <person name="Yan M."/>
            <person name="Ng V."/>
            <person name="Cullen D."/>
            <person name="Martin F."/>
            <person name="Rosso M.-N."/>
            <person name="Henrissat B."/>
            <person name="Hibbett D."/>
            <person name="Martinez A.T."/>
            <person name="Grigoriev I.V."/>
        </authorList>
    </citation>
    <scope>NUCLEOTIDE SEQUENCE</scope>
    <source>
        <strain evidence="2">CIRM-BRFM 674</strain>
    </source>
</reference>
<dbReference type="Pfam" id="PF06985">
    <property type="entry name" value="HET"/>
    <property type="match status" value="1"/>
</dbReference>
<dbReference type="AlphaFoldDB" id="A0A9P6D091"/>
<dbReference type="OrthoDB" id="5125733at2759"/>